<evidence type="ECO:0000313" key="4">
    <source>
        <dbReference type="Proteomes" id="UP000076584"/>
    </source>
</evidence>
<keyword evidence="2" id="KW-0732">Signal</keyword>
<dbReference type="Proteomes" id="UP000076584">
    <property type="component" value="Unassembled WGS sequence"/>
</dbReference>
<dbReference type="EMBL" id="LFIW01000073">
    <property type="protein sequence ID" value="KZL88146.1"/>
    <property type="molecule type" value="Genomic_DNA"/>
</dbReference>
<proteinExistence type="predicted"/>
<reference evidence="3 4" key="1">
    <citation type="submission" date="2015-06" db="EMBL/GenBank/DDBJ databases">
        <title>Survival trade-offs in plant roots during colonization by closely related pathogenic and mutualistic fungi.</title>
        <authorList>
            <person name="Hacquard S."/>
            <person name="Kracher B."/>
            <person name="Hiruma K."/>
            <person name="Weinman A."/>
            <person name="Muench P."/>
            <person name="Garrido Oter R."/>
            <person name="Ver Loren van Themaat E."/>
            <person name="Dallerey J.-F."/>
            <person name="Damm U."/>
            <person name="Henrissat B."/>
            <person name="Lespinet O."/>
            <person name="Thon M."/>
            <person name="Kemen E."/>
            <person name="McHardy A.C."/>
            <person name="Schulze-Lefert P."/>
            <person name="O'Connell R.J."/>
        </authorList>
    </citation>
    <scope>NUCLEOTIDE SEQUENCE [LARGE SCALE GENOMIC DNA]</scope>
    <source>
        <strain evidence="3 4">MAFF 238704</strain>
    </source>
</reference>
<feature type="compositionally biased region" description="Polar residues" evidence="1">
    <location>
        <begin position="196"/>
        <end position="209"/>
    </location>
</feature>
<gene>
    <name evidence="3" type="ORF">CI238_04939</name>
</gene>
<accession>A0A161X341</accession>
<dbReference type="AlphaFoldDB" id="A0A161X341"/>
<feature type="compositionally biased region" description="Low complexity" evidence="1">
    <location>
        <begin position="210"/>
        <end position="233"/>
    </location>
</feature>
<evidence type="ECO:0000256" key="1">
    <source>
        <dbReference type="SAM" id="MobiDB-lite"/>
    </source>
</evidence>
<protein>
    <recommendedName>
        <fullName evidence="5">Apple domain-containing protein</fullName>
    </recommendedName>
</protein>
<name>A0A161X341_COLIC</name>
<evidence type="ECO:0008006" key="5">
    <source>
        <dbReference type="Google" id="ProtNLM"/>
    </source>
</evidence>
<dbReference type="STRING" id="1573173.A0A161X341"/>
<feature type="signal peptide" evidence="2">
    <location>
        <begin position="1"/>
        <end position="19"/>
    </location>
</feature>
<feature type="chain" id="PRO_5007829390" description="Apple domain-containing protein" evidence="2">
    <location>
        <begin position="20"/>
        <end position="563"/>
    </location>
</feature>
<feature type="compositionally biased region" description="Polar residues" evidence="1">
    <location>
        <begin position="238"/>
        <end position="250"/>
    </location>
</feature>
<feature type="region of interest" description="Disordered" evidence="1">
    <location>
        <begin position="195"/>
        <end position="296"/>
    </location>
</feature>
<comment type="caution">
    <text evidence="3">The sequence shown here is derived from an EMBL/GenBank/DDBJ whole genome shotgun (WGS) entry which is preliminary data.</text>
</comment>
<keyword evidence="4" id="KW-1185">Reference proteome</keyword>
<organism evidence="3 4">
    <name type="scientific">Colletotrichum incanum</name>
    <name type="common">Soybean anthracnose fungus</name>
    <dbReference type="NCBI Taxonomy" id="1573173"/>
    <lineage>
        <taxon>Eukaryota</taxon>
        <taxon>Fungi</taxon>
        <taxon>Dikarya</taxon>
        <taxon>Ascomycota</taxon>
        <taxon>Pezizomycotina</taxon>
        <taxon>Sordariomycetes</taxon>
        <taxon>Hypocreomycetidae</taxon>
        <taxon>Glomerellales</taxon>
        <taxon>Glomerellaceae</taxon>
        <taxon>Colletotrichum</taxon>
        <taxon>Colletotrichum spaethianum species complex</taxon>
    </lineage>
</organism>
<feature type="compositionally biased region" description="Polar residues" evidence="1">
    <location>
        <begin position="257"/>
        <end position="296"/>
    </location>
</feature>
<evidence type="ECO:0000256" key="2">
    <source>
        <dbReference type="SAM" id="SignalP"/>
    </source>
</evidence>
<evidence type="ECO:0000313" key="3">
    <source>
        <dbReference type="EMBL" id="KZL88146.1"/>
    </source>
</evidence>
<sequence>MQYAMLLGAIALLAGGVKAAPKASDEQLVAHIVQGRNPRPDPQSGEWVHAVAGRGRPEFHFNGTVNATSPAGTGTVGVPTSSAFSLPHNTTSSTSSFHASGCPQSVTTSTTTVDVTFYITATTSYGGNLTSSRGTGTSFPSSALSSQVFVNSTSSRAAWNISSTSMRFSTGYTLPANSSHASTTISSTTVFESPCPENTTNTQLPHPNITSSLSSHYSSSSLATGSSSGTTTSVPVWYNTTSSVPSQTTEPCDDDVGSTSRFNSTSTVLSTQLNSTAPWPTKTSTRTAQGTRSSGATTTYTIATSNIPHINSTTNYTLSTKTQDGTLSQTVSIISSSTTECDDEATVSAAPTDASSSAYAVSSSWTTRTPTVTPFLSNTSSIAYSTQTMMLTTTSAGPSSSPIPSESCVIDTSMVPVTSAPLTSVPASTLVPTKTVCQEDAPTGKPKPGNNHCGVHGLPVGNYFLARFVENAPGVPVTLEGCYQFCASVMDATNGCKAYRFYPERGLNVPRCDLYGSSVAYALDSINNDHPDMWFDLTCGSPSDERWAHLPGMTRLRELGLLE</sequence>